<keyword evidence="2 10" id="KW-0812">Transmembrane</keyword>
<feature type="transmembrane region" description="Helical" evidence="10">
    <location>
        <begin position="20"/>
        <end position="41"/>
    </location>
</feature>
<dbReference type="PANTHER" id="PTHR10519:SF20">
    <property type="entry name" value="G-PROTEIN COUPLED RECEPTOR 156-RELATED"/>
    <property type="match status" value="1"/>
</dbReference>
<dbReference type="RefSeq" id="XP_016607145.1">
    <property type="nucleotide sequence ID" value="XM_016753581.1"/>
</dbReference>
<dbReference type="PANTHER" id="PTHR10519">
    <property type="entry name" value="GABA-B RECEPTOR"/>
    <property type="match status" value="1"/>
</dbReference>
<dbReference type="GeneID" id="27688743"/>
<evidence type="ECO:0000256" key="10">
    <source>
        <dbReference type="SAM" id="Phobius"/>
    </source>
</evidence>
<keyword evidence="6" id="KW-0675">Receptor</keyword>
<feature type="domain" description="G-protein coupled receptors family 3 profile" evidence="11">
    <location>
        <begin position="1"/>
        <end position="105"/>
    </location>
</feature>
<dbReference type="GO" id="GO:0004965">
    <property type="term" value="F:G protein-coupled GABA receptor activity"/>
    <property type="evidence" value="ECO:0007669"/>
    <property type="project" value="InterPro"/>
</dbReference>
<dbReference type="PROSITE" id="PS50259">
    <property type="entry name" value="G_PROTEIN_RECEP_F3_4"/>
    <property type="match status" value="1"/>
</dbReference>
<name>A0A0L0HC47_SPIPD</name>
<feature type="compositionally biased region" description="Polar residues" evidence="9">
    <location>
        <begin position="120"/>
        <end position="138"/>
    </location>
</feature>
<reference evidence="12 13" key="1">
    <citation type="submission" date="2009-08" db="EMBL/GenBank/DDBJ databases">
        <title>The Genome Sequence of Spizellomyces punctatus strain DAOM BR117.</title>
        <authorList>
            <consortium name="The Broad Institute Genome Sequencing Platform"/>
            <person name="Russ C."/>
            <person name="Cuomo C."/>
            <person name="Shea T."/>
            <person name="Young S.K."/>
            <person name="Zeng Q."/>
            <person name="Koehrsen M."/>
            <person name="Haas B."/>
            <person name="Borodovsky M."/>
            <person name="Guigo R."/>
            <person name="Alvarado L."/>
            <person name="Berlin A."/>
            <person name="Bochicchio J."/>
            <person name="Borenstein D."/>
            <person name="Chapman S."/>
            <person name="Chen Z."/>
            <person name="Engels R."/>
            <person name="Freedman E."/>
            <person name="Gellesch M."/>
            <person name="Goldberg J."/>
            <person name="Griggs A."/>
            <person name="Gujja S."/>
            <person name="Heiman D."/>
            <person name="Hepburn T."/>
            <person name="Howarth C."/>
            <person name="Jen D."/>
            <person name="Larson L."/>
            <person name="Lewis B."/>
            <person name="Mehta T."/>
            <person name="Park D."/>
            <person name="Pearson M."/>
            <person name="Roberts A."/>
            <person name="Saif S."/>
            <person name="Shenoy N."/>
            <person name="Sisk P."/>
            <person name="Stolte C."/>
            <person name="Sykes S."/>
            <person name="Thomson T."/>
            <person name="Walk T."/>
            <person name="White J."/>
            <person name="Yandava C."/>
            <person name="Burger G."/>
            <person name="Gray M.W."/>
            <person name="Holland P.W.H."/>
            <person name="King N."/>
            <person name="Lang F.B.F."/>
            <person name="Roger A.J."/>
            <person name="Ruiz-Trillo I."/>
            <person name="Lander E."/>
            <person name="Nusbaum C."/>
        </authorList>
    </citation>
    <scope>NUCLEOTIDE SEQUENCE [LARGE SCALE GENOMIC DNA]</scope>
    <source>
        <strain evidence="12 13">DAOM BR117</strain>
    </source>
</reference>
<evidence type="ECO:0000256" key="3">
    <source>
        <dbReference type="ARBA" id="ARBA00022989"/>
    </source>
</evidence>
<sequence>MERRYWECAMGGTTARNVLSAITVAFNAAILILTTYIAYSIRNIAARYNESKLIGLAVYNIVVLVTIIPIISATTGNPVVIPVGILVLTSVVYAIYFLPKVITLITGLEIGGGQGENKHSPSSYTGDSESGHTGTDSTAKAEKREMIEGYADIRIARSKFLLGTSRWVRRQIVLVPMQSIIAEIPMDEASEFRGTTVLVEELKVLNVVKNAQQGFSVTIQINNKLFWEVQTGSAETIDQWVNHFKAVRGSRKMVDTLSPLPSKGTRTMSQ</sequence>
<dbReference type="Pfam" id="PF00003">
    <property type="entry name" value="7tm_3"/>
    <property type="match status" value="1"/>
</dbReference>
<protein>
    <recommendedName>
        <fullName evidence="11">G-protein coupled receptors family 3 profile domain-containing protein</fullName>
    </recommendedName>
</protein>
<evidence type="ECO:0000256" key="8">
    <source>
        <dbReference type="ARBA" id="ARBA00023224"/>
    </source>
</evidence>
<feature type="transmembrane region" description="Helical" evidence="10">
    <location>
        <begin position="79"/>
        <end position="98"/>
    </location>
</feature>
<keyword evidence="7" id="KW-0325">Glycoprotein</keyword>
<keyword evidence="8" id="KW-0807">Transducer</keyword>
<comment type="subcellular location">
    <subcellularLocation>
        <location evidence="1">Membrane</location>
        <topology evidence="1">Multi-pass membrane protein</topology>
    </subcellularLocation>
</comment>
<dbReference type="InParanoid" id="A0A0L0HC47"/>
<evidence type="ECO:0000256" key="2">
    <source>
        <dbReference type="ARBA" id="ARBA00022692"/>
    </source>
</evidence>
<gene>
    <name evidence="12" type="ORF">SPPG_05364</name>
</gene>
<dbReference type="VEuPathDB" id="FungiDB:SPPG_05364"/>
<organism evidence="12 13">
    <name type="scientific">Spizellomyces punctatus (strain DAOM BR117)</name>
    <dbReference type="NCBI Taxonomy" id="645134"/>
    <lineage>
        <taxon>Eukaryota</taxon>
        <taxon>Fungi</taxon>
        <taxon>Fungi incertae sedis</taxon>
        <taxon>Chytridiomycota</taxon>
        <taxon>Chytridiomycota incertae sedis</taxon>
        <taxon>Chytridiomycetes</taxon>
        <taxon>Spizellomycetales</taxon>
        <taxon>Spizellomycetaceae</taxon>
        <taxon>Spizellomyces</taxon>
    </lineage>
</organism>
<feature type="transmembrane region" description="Helical" evidence="10">
    <location>
        <begin position="53"/>
        <end position="73"/>
    </location>
</feature>
<keyword evidence="5 10" id="KW-0472">Membrane</keyword>
<dbReference type="InterPro" id="IPR002455">
    <property type="entry name" value="GPCR3_GABA-B"/>
</dbReference>
<feature type="region of interest" description="Disordered" evidence="9">
    <location>
        <begin position="116"/>
        <end position="141"/>
    </location>
</feature>
<dbReference type="InterPro" id="IPR017978">
    <property type="entry name" value="GPCR_3_C"/>
</dbReference>
<dbReference type="GO" id="GO:0038039">
    <property type="term" value="C:G protein-coupled receptor heterodimeric complex"/>
    <property type="evidence" value="ECO:0007669"/>
    <property type="project" value="TreeGrafter"/>
</dbReference>
<keyword evidence="4" id="KW-0297">G-protein coupled receptor</keyword>
<dbReference type="EMBL" id="KQ257458">
    <property type="protein sequence ID" value="KNC99105.1"/>
    <property type="molecule type" value="Genomic_DNA"/>
</dbReference>
<evidence type="ECO:0000313" key="12">
    <source>
        <dbReference type="EMBL" id="KNC99105.1"/>
    </source>
</evidence>
<keyword evidence="13" id="KW-1185">Reference proteome</keyword>
<proteinExistence type="predicted"/>
<dbReference type="OrthoDB" id="2157358at2759"/>
<evidence type="ECO:0000259" key="11">
    <source>
        <dbReference type="PROSITE" id="PS50259"/>
    </source>
</evidence>
<evidence type="ECO:0000256" key="5">
    <source>
        <dbReference type="ARBA" id="ARBA00023136"/>
    </source>
</evidence>
<dbReference type="AlphaFoldDB" id="A0A0L0HC47"/>
<keyword evidence="3 10" id="KW-1133">Transmembrane helix</keyword>
<dbReference type="Proteomes" id="UP000053201">
    <property type="component" value="Unassembled WGS sequence"/>
</dbReference>
<evidence type="ECO:0000256" key="6">
    <source>
        <dbReference type="ARBA" id="ARBA00023170"/>
    </source>
</evidence>
<evidence type="ECO:0000256" key="9">
    <source>
        <dbReference type="SAM" id="MobiDB-lite"/>
    </source>
</evidence>
<evidence type="ECO:0000256" key="7">
    <source>
        <dbReference type="ARBA" id="ARBA00023180"/>
    </source>
</evidence>
<evidence type="ECO:0000256" key="1">
    <source>
        <dbReference type="ARBA" id="ARBA00004141"/>
    </source>
</evidence>
<accession>A0A0L0HC47</accession>
<evidence type="ECO:0000256" key="4">
    <source>
        <dbReference type="ARBA" id="ARBA00023040"/>
    </source>
</evidence>
<evidence type="ECO:0000313" key="13">
    <source>
        <dbReference type="Proteomes" id="UP000053201"/>
    </source>
</evidence>